<reference evidence="1 2" key="1">
    <citation type="submission" date="2020-02" db="EMBL/GenBank/DDBJ databases">
        <title>Out from the shadows clarifying the taxonomy of the family Cryomorphaceae and related taxa by utilizing the GTDB taxonomic framework.</title>
        <authorList>
            <person name="Bowman J.P."/>
        </authorList>
    </citation>
    <scope>NUCLEOTIDE SEQUENCE [LARGE SCALE GENOMIC DNA]</scope>
    <source>
        <strain evidence="1 2">QSSC 1-22</strain>
    </source>
</reference>
<sequence length="55" mass="6263">MRAKDLNSFFFAENETTFLNLDEVISHALSLVYMLIALPILNESKQVFKPSDGMI</sequence>
<dbReference type="EMBL" id="JAAGVY010000029">
    <property type="protein sequence ID" value="NEN24601.1"/>
    <property type="molecule type" value="Genomic_DNA"/>
</dbReference>
<accession>A0A7K3WU85</accession>
<name>A0A7K3WU85_9FLAO</name>
<dbReference type="Proteomes" id="UP000486602">
    <property type="component" value="Unassembled WGS sequence"/>
</dbReference>
<dbReference type="AlphaFoldDB" id="A0A7K3WU85"/>
<proteinExistence type="predicted"/>
<organism evidence="1 2">
    <name type="scientific">Cryomorpha ignava</name>
    <dbReference type="NCBI Taxonomy" id="101383"/>
    <lineage>
        <taxon>Bacteria</taxon>
        <taxon>Pseudomonadati</taxon>
        <taxon>Bacteroidota</taxon>
        <taxon>Flavobacteriia</taxon>
        <taxon>Flavobacteriales</taxon>
        <taxon>Cryomorphaceae</taxon>
        <taxon>Cryomorpha</taxon>
    </lineage>
</organism>
<evidence type="ECO:0000313" key="2">
    <source>
        <dbReference type="Proteomes" id="UP000486602"/>
    </source>
</evidence>
<evidence type="ECO:0000313" key="1">
    <source>
        <dbReference type="EMBL" id="NEN24601.1"/>
    </source>
</evidence>
<gene>
    <name evidence="1" type="ORF">G3O08_13920</name>
</gene>
<protein>
    <submittedName>
        <fullName evidence="1">Uncharacterized protein</fullName>
    </submittedName>
</protein>
<keyword evidence="2" id="KW-1185">Reference proteome</keyword>
<dbReference type="RefSeq" id="WP_163285995.1">
    <property type="nucleotide sequence ID" value="NZ_JAAGVY010000029.1"/>
</dbReference>
<comment type="caution">
    <text evidence="1">The sequence shown here is derived from an EMBL/GenBank/DDBJ whole genome shotgun (WGS) entry which is preliminary data.</text>
</comment>